<dbReference type="CDD" id="cd01347">
    <property type="entry name" value="ligand_gated_channel"/>
    <property type="match status" value="1"/>
</dbReference>
<keyword evidence="8 11" id="KW-0472">Membrane</keyword>
<feature type="signal peptide" evidence="13">
    <location>
        <begin position="1"/>
        <end position="21"/>
    </location>
</feature>
<dbReference type="Proteomes" id="UP000238071">
    <property type="component" value="Unassembled WGS sequence"/>
</dbReference>
<dbReference type="OrthoDB" id="9815954at2"/>
<keyword evidence="7 12" id="KW-0798">TonB box</keyword>
<accession>A0A2S6H576</accession>
<dbReference type="Gene3D" id="2.170.130.10">
    <property type="entry name" value="TonB-dependent receptor, plug domain"/>
    <property type="match status" value="1"/>
</dbReference>
<evidence type="ECO:0000256" key="1">
    <source>
        <dbReference type="ARBA" id="ARBA00004571"/>
    </source>
</evidence>
<dbReference type="InterPro" id="IPR000531">
    <property type="entry name" value="Beta-barrel_TonB"/>
</dbReference>
<comment type="similarity">
    <text evidence="2">Belongs to the TonB-dependent receptor family. Hemoglobin/haptoglobin binding protein subfamily.</text>
</comment>
<evidence type="ECO:0000259" key="14">
    <source>
        <dbReference type="Pfam" id="PF00593"/>
    </source>
</evidence>
<comment type="caution">
    <text evidence="16">The sequence shown here is derived from an EMBL/GenBank/DDBJ whole genome shotgun (WGS) entry which is preliminary data.</text>
</comment>
<keyword evidence="3 11" id="KW-0813">Transport</keyword>
<dbReference type="EMBL" id="PTIY01000003">
    <property type="protein sequence ID" value="PPK72614.1"/>
    <property type="molecule type" value="Genomic_DNA"/>
</dbReference>
<evidence type="ECO:0000256" key="5">
    <source>
        <dbReference type="ARBA" id="ARBA00022692"/>
    </source>
</evidence>
<feature type="domain" description="TonB-dependent receptor plug" evidence="15">
    <location>
        <begin position="56"/>
        <end position="161"/>
    </location>
</feature>
<proteinExistence type="inferred from homology"/>
<evidence type="ECO:0000259" key="15">
    <source>
        <dbReference type="Pfam" id="PF07715"/>
    </source>
</evidence>
<name>A0A2S6H576_9GAMM</name>
<dbReference type="PANTHER" id="PTHR30069">
    <property type="entry name" value="TONB-DEPENDENT OUTER MEMBRANE RECEPTOR"/>
    <property type="match status" value="1"/>
</dbReference>
<evidence type="ECO:0000256" key="3">
    <source>
        <dbReference type="ARBA" id="ARBA00022448"/>
    </source>
</evidence>
<dbReference type="GO" id="GO:0044718">
    <property type="term" value="P:siderophore transmembrane transport"/>
    <property type="evidence" value="ECO:0007669"/>
    <property type="project" value="TreeGrafter"/>
</dbReference>
<protein>
    <submittedName>
        <fullName evidence="16">Iron complex outermembrane receptor protein</fullName>
    </submittedName>
</protein>
<keyword evidence="5 11" id="KW-0812">Transmembrane</keyword>
<reference evidence="16 17" key="1">
    <citation type="submission" date="2018-02" db="EMBL/GenBank/DDBJ databases">
        <title>Subsurface microbial communities from deep shales in Ohio and West Virginia, USA.</title>
        <authorList>
            <person name="Wrighton K."/>
        </authorList>
    </citation>
    <scope>NUCLEOTIDE SEQUENCE [LARGE SCALE GENOMIC DNA]</scope>
    <source>
        <strain evidence="16 17">OWC-G53F</strain>
    </source>
</reference>
<evidence type="ECO:0000256" key="6">
    <source>
        <dbReference type="ARBA" id="ARBA00022729"/>
    </source>
</evidence>
<dbReference type="Pfam" id="PF07715">
    <property type="entry name" value="Plug"/>
    <property type="match status" value="1"/>
</dbReference>
<keyword evidence="10 11" id="KW-0998">Cell outer membrane</keyword>
<dbReference type="AlphaFoldDB" id="A0A2S6H576"/>
<dbReference type="InterPro" id="IPR039426">
    <property type="entry name" value="TonB-dep_rcpt-like"/>
</dbReference>
<evidence type="ECO:0000256" key="10">
    <source>
        <dbReference type="ARBA" id="ARBA00023237"/>
    </source>
</evidence>
<feature type="chain" id="PRO_5015428872" evidence="13">
    <location>
        <begin position="22"/>
        <end position="670"/>
    </location>
</feature>
<dbReference type="GO" id="GO:0009279">
    <property type="term" value="C:cell outer membrane"/>
    <property type="evidence" value="ECO:0007669"/>
    <property type="project" value="UniProtKB-SubCell"/>
</dbReference>
<dbReference type="PROSITE" id="PS52016">
    <property type="entry name" value="TONB_DEPENDENT_REC_3"/>
    <property type="match status" value="1"/>
</dbReference>
<dbReference type="PANTHER" id="PTHR30069:SF29">
    <property type="entry name" value="HEMOGLOBIN AND HEMOGLOBIN-HAPTOGLOBIN-BINDING PROTEIN 1-RELATED"/>
    <property type="match status" value="1"/>
</dbReference>
<keyword evidence="4 11" id="KW-1134">Transmembrane beta strand</keyword>
<keyword evidence="9 16" id="KW-0675">Receptor</keyword>
<evidence type="ECO:0000256" key="11">
    <source>
        <dbReference type="PROSITE-ProRule" id="PRU01360"/>
    </source>
</evidence>
<dbReference type="Gene3D" id="2.40.170.20">
    <property type="entry name" value="TonB-dependent receptor, beta-barrel domain"/>
    <property type="match status" value="1"/>
</dbReference>
<evidence type="ECO:0000256" key="9">
    <source>
        <dbReference type="ARBA" id="ARBA00023170"/>
    </source>
</evidence>
<dbReference type="Pfam" id="PF00593">
    <property type="entry name" value="TonB_dep_Rec_b-barrel"/>
    <property type="match status" value="1"/>
</dbReference>
<dbReference type="InterPro" id="IPR037066">
    <property type="entry name" value="Plug_dom_sf"/>
</dbReference>
<evidence type="ECO:0000256" key="4">
    <source>
        <dbReference type="ARBA" id="ARBA00022452"/>
    </source>
</evidence>
<evidence type="ECO:0000313" key="17">
    <source>
        <dbReference type="Proteomes" id="UP000238071"/>
    </source>
</evidence>
<evidence type="ECO:0000256" key="13">
    <source>
        <dbReference type="SAM" id="SignalP"/>
    </source>
</evidence>
<evidence type="ECO:0000256" key="2">
    <source>
        <dbReference type="ARBA" id="ARBA00008143"/>
    </source>
</evidence>
<keyword evidence="17" id="KW-1185">Reference proteome</keyword>
<evidence type="ECO:0000256" key="8">
    <source>
        <dbReference type="ARBA" id="ARBA00023136"/>
    </source>
</evidence>
<evidence type="ECO:0000256" key="7">
    <source>
        <dbReference type="ARBA" id="ARBA00023077"/>
    </source>
</evidence>
<evidence type="ECO:0000256" key="12">
    <source>
        <dbReference type="RuleBase" id="RU003357"/>
    </source>
</evidence>
<comment type="subcellular location">
    <subcellularLocation>
        <location evidence="1 11">Cell outer membrane</location>
        <topology evidence="1 11">Multi-pass membrane protein</topology>
    </subcellularLocation>
</comment>
<dbReference type="SUPFAM" id="SSF56935">
    <property type="entry name" value="Porins"/>
    <property type="match status" value="1"/>
</dbReference>
<dbReference type="InterPro" id="IPR012910">
    <property type="entry name" value="Plug_dom"/>
</dbReference>
<evidence type="ECO:0000313" key="16">
    <source>
        <dbReference type="EMBL" id="PPK72614.1"/>
    </source>
</evidence>
<dbReference type="InterPro" id="IPR036942">
    <property type="entry name" value="Beta-barrel_TonB_sf"/>
</dbReference>
<feature type="domain" description="TonB-dependent receptor-like beta-barrel" evidence="14">
    <location>
        <begin position="250"/>
        <end position="636"/>
    </location>
</feature>
<organism evidence="16 17">
    <name type="scientific">Methylobacter tundripaludum</name>
    <dbReference type="NCBI Taxonomy" id="173365"/>
    <lineage>
        <taxon>Bacteria</taxon>
        <taxon>Pseudomonadati</taxon>
        <taxon>Pseudomonadota</taxon>
        <taxon>Gammaproteobacteria</taxon>
        <taxon>Methylococcales</taxon>
        <taxon>Methylococcaceae</taxon>
        <taxon>Methylobacter</taxon>
    </lineage>
</organism>
<gene>
    <name evidence="16" type="ORF">B0F88_10347</name>
</gene>
<sequence length="670" mass="74729">MINYLRTLLVGALVLSSSAFAKSLEPNDDLERELAYLAAERQVVVTASKMEEHVDKTIATTTVITQDDIAHIGARNLIDVLRLVPGIGITQTQFGWREIEVRGVKTVLSEKVQIMLNGHPLDHNLQNAGSAWVYDDLPVDTIKRVEVVRGPGSALYGANAFLAVINIITLNAKDLNGVQTSAGWGSFDTQQYRASWGKQFDNSAEAAVHFNFTDTDGINSPIPADSLSAKGLNSSAPGKSQLTEGRYDLEWQLGYQDFKLDGRYINKKAGTFFGLASILSDGRTQQDYNDYFLRLSRTWKIQNNFTVDTQVFHDFFSYDNTWQTAPSQFSRNGLQDTRTGGEVQANYHISDVQTLISGFSYAKEQQSNLIDQAGPDPAHLTAALPSTEERIRERWGVYVEDVWDPLKNLRLSLGARYDRYNDFGGTFNPRMGFNWEFIKNYSLKFSYGTAYRAPAFGELGLVNNPVLLGNPTLKPEEVKTFETGIIAHPVSGLTTQATYYHSAINQIISQVPVQVAISQYDNSGSVIAEGVELEMRYEFDGSLQGSYIGANHVLQHSIQLGRQLADVPRHRTNLTANWAFDNTWSSFAHVLIKDNTSRNLGDTRNDVPGYALLDLGLLGKNMFGKKVDVSFNVYNLLNKRYYDPAPASLNFIGDYEMAGRTFFGHVSLRF</sequence>
<dbReference type="GO" id="GO:0015344">
    <property type="term" value="F:siderophore uptake transmembrane transporter activity"/>
    <property type="evidence" value="ECO:0007669"/>
    <property type="project" value="TreeGrafter"/>
</dbReference>
<keyword evidence="6 13" id="KW-0732">Signal</keyword>